<comment type="caution">
    <text evidence="2">The sequence shown here is derived from an EMBL/GenBank/DDBJ whole genome shotgun (WGS) entry which is preliminary data.</text>
</comment>
<evidence type="ECO:0000313" key="3">
    <source>
        <dbReference type="Proteomes" id="UP000615446"/>
    </source>
</evidence>
<sequence>MKALFVPKIFVSLPILFPPTNIFLELLKILLDKSIIMRLNGFQLEVLVNGQPLEEYTLPMNQSNSTTGSSHVLDETTMQKTYSDNVTYIAVKPEMRYSIRFSSTRASMWSPLMAYVYVDGEYDYTYREISNSSPREKDCFWNNTLSKKYYFKFEISQLYEIDNPEIPVQRKPFGGLGAISVYFYKARVIPQTPVYIPNFSVNQVKVAESKSTCGIKFTTAFEEAEGFFNRQAVATMEKQGDEPVAVLHLHYRPATWLSIRGCDVPEIDQQNHLSPSVPEDIKPYSFDIKGEEPQSPSAEKAKYRIIRTSIIHSENVIDVTDENENRNSNEVIDLENYTPRNKRTYTKEVDVIELLDSDEEEEENPSKILRFE</sequence>
<name>A0A8H3L748_9GLOM</name>
<reference evidence="2" key="1">
    <citation type="submission" date="2019-10" db="EMBL/GenBank/DDBJ databases">
        <title>Conservation and host-specific expression of non-tandemly repeated heterogenous ribosome RNA gene in arbuscular mycorrhizal fungi.</title>
        <authorList>
            <person name="Maeda T."/>
            <person name="Kobayashi Y."/>
            <person name="Nakagawa T."/>
            <person name="Ezawa T."/>
            <person name="Yamaguchi K."/>
            <person name="Bino T."/>
            <person name="Nishimoto Y."/>
            <person name="Shigenobu S."/>
            <person name="Kawaguchi M."/>
        </authorList>
    </citation>
    <scope>NUCLEOTIDE SEQUENCE</scope>
    <source>
        <strain evidence="2">HR1</strain>
    </source>
</reference>
<organism evidence="2 3">
    <name type="scientific">Rhizophagus clarus</name>
    <dbReference type="NCBI Taxonomy" id="94130"/>
    <lineage>
        <taxon>Eukaryota</taxon>
        <taxon>Fungi</taxon>
        <taxon>Fungi incertae sedis</taxon>
        <taxon>Mucoromycota</taxon>
        <taxon>Glomeromycotina</taxon>
        <taxon>Glomeromycetes</taxon>
        <taxon>Glomerales</taxon>
        <taxon>Glomeraceae</taxon>
        <taxon>Rhizophagus</taxon>
    </lineage>
</organism>
<dbReference type="AlphaFoldDB" id="A0A8H3L748"/>
<keyword evidence="2" id="KW-0378">Hydrolase</keyword>
<evidence type="ECO:0000259" key="1">
    <source>
        <dbReference type="Pfam" id="PF25534"/>
    </source>
</evidence>
<accession>A0A8H3L748</accession>
<proteinExistence type="predicted"/>
<dbReference type="EMBL" id="BLAL01000062">
    <property type="protein sequence ID" value="GES82797.1"/>
    <property type="molecule type" value="Genomic_DNA"/>
</dbReference>
<feature type="domain" description="DUF7918" evidence="1">
    <location>
        <begin position="42"/>
        <end position="255"/>
    </location>
</feature>
<dbReference type="Pfam" id="PF25534">
    <property type="entry name" value="DUF7918"/>
    <property type="match status" value="1"/>
</dbReference>
<protein>
    <submittedName>
        <fullName evidence="2">Glycoside hydrolase family 20 protein</fullName>
    </submittedName>
</protein>
<dbReference type="OrthoDB" id="2324829at2759"/>
<evidence type="ECO:0000313" key="2">
    <source>
        <dbReference type="EMBL" id="GES82797.1"/>
    </source>
</evidence>
<dbReference type="GO" id="GO:0016787">
    <property type="term" value="F:hydrolase activity"/>
    <property type="evidence" value="ECO:0007669"/>
    <property type="project" value="UniProtKB-KW"/>
</dbReference>
<dbReference type="Proteomes" id="UP000615446">
    <property type="component" value="Unassembled WGS sequence"/>
</dbReference>
<dbReference type="InterPro" id="IPR057678">
    <property type="entry name" value="DUF7918"/>
</dbReference>
<gene>
    <name evidence="2" type="ORF">RCL2_000998100</name>
</gene>